<sequence>VAEEHISNYRLDLIKKIEAHCEQSKTTVNQNIDLAYNLWKKSSAKPNKKEQLRSDLIVWIKKENGSWIGLNMAKTIGKPFIQDLTDVFWYIDGYEEAKEEEVSNQHYKIKPEIKKWFPIYHTRRIYKEYIDMCDLYLNKQLKTKLRYIYKELTNDALAAKMTSQKK</sequence>
<comment type="caution">
    <text evidence="1">The sequence shown here is derived from an EMBL/GenBank/DDBJ whole genome shotgun (WGS) entry which is preliminary data.</text>
</comment>
<name>A0ACA9Q483_9GLOM</name>
<feature type="non-terminal residue" evidence="1">
    <location>
        <position position="1"/>
    </location>
</feature>
<feature type="non-terminal residue" evidence="1">
    <location>
        <position position="166"/>
    </location>
</feature>
<keyword evidence="2" id="KW-1185">Reference proteome</keyword>
<protein>
    <submittedName>
        <fullName evidence="1">17114_t:CDS:1</fullName>
    </submittedName>
</protein>
<reference evidence="1" key="1">
    <citation type="submission" date="2021-06" db="EMBL/GenBank/DDBJ databases">
        <authorList>
            <person name="Kallberg Y."/>
            <person name="Tangrot J."/>
            <person name="Rosling A."/>
        </authorList>
    </citation>
    <scope>NUCLEOTIDE SEQUENCE</scope>
    <source>
        <strain evidence="1">MA461A</strain>
    </source>
</reference>
<dbReference type="Proteomes" id="UP000789920">
    <property type="component" value="Unassembled WGS sequence"/>
</dbReference>
<evidence type="ECO:0000313" key="2">
    <source>
        <dbReference type="Proteomes" id="UP000789920"/>
    </source>
</evidence>
<gene>
    <name evidence="1" type="ORF">RPERSI_LOCUS12033</name>
</gene>
<accession>A0ACA9Q483</accession>
<organism evidence="1 2">
    <name type="scientific">Racocetra persica</name>
    <dbReference type="NCBI Taxonomy" id="160502"/>
    <lineage>
        <taxon>Eukaryota</taxon>
        <taxon>Fungi</taxon>
        <taxon>Fungi incertae sedis</taxon>
        <taxon>Mucoromycota</taxon>
        <taxon>Glomeromycotina</taxon>
        <taxon>Glomeromycetes</taxon>
        <taxon>Diversisporales</taxon>
        <taxon>Gigasporaceae</taxon>
        <taxon>Racocetra</taxon>
    </lineage>
</organism>
<evidence type="ECO:0000313" key="1">
    <source>
        <dbReference type="EMBL" id="CAG8729703.1"/>
    </source>
</evidence>
<dbReference type="EMBL" id="CAJVQC010025374">
    <property type="protein sequence ID" value="CAG8729703.1"/>
    <property type="molecule type" value="Genomic_DNA"/>
</dbReference>
<proteinExistence type="predicted"/>